<dbReference type="InterPro" id="IPR000306">
    <property type="entry name" value="Znf_FYVE"/>
</dbReference>
<keyword evidence="5" id="KW-0479">Metal-binding</keyword>
<dbReference type="InterPro" id="IPR017455">
    <property type="entry name" value="Znf_FYVE-rel"/>
</dbReference>
<dbReference type="GO" id="GO:0005634">
    <property type="term" value="C:nucleus"/>
    <property type="evidence" value="ECO:0007669"/>
    <property type="project" value="TreeGrafter"/>
</dbReference>
<dbReference type="InterPro" id="IPR050634">
    <property type="entry name" value="DNA_Topoisomerase_II"/>
</dbReference>
<dbReference type="PROSITE" id="PS50880">
    <property type="entry name" value="TOPRIM"/>
    <property type="match status" value="1"/>
</dbReference>
<comment type="caution">
    <text evidence="17">The sequence shown here is derived from an EMBL/GenBank/DDBJ whole genome shotgun (WGS) entry which is preliminary data.</text>
</comment>
<dbReference type="GO" id="GO:0008270">
    <property type="term" value="F:zinc ion binding"/>
    <property type="evidence" value="ECO:0007669"/>
    <property type="project" value="UniProtKB-KW"/>
</dbReference>
<dbReference type="EC" id="5.6.2.2" evidence="4"/>
<dbReference type="SMART" id="SM00433">
    <property type="entry name" value="TOP2c"/>
    <property type="match status" value="1"/>
</dbReference>
<dbReference type="SUPFAM" id="SSF56719">
    <property type="entry name" value="Type II DNA topoisomerase"/>
    <property type="match status" value="1"/>
</dbReference>
<dbReference type="Proteomes" id="UP000320475">
    <property type="component" value="Unassembled WGS sequence"/>
</dbReference>
<dbReference type="GO" id="GO:0005524">
    <property type="term" value="F:ATP binding"/>
    <property type="evidence" value="ECO:0007669"/>
    <property type="project" value="UniProtKB-KW"/>
</dbReference>
<organism evidence="17 18">
    <name type="scientific">Synchytrium endobioticum</name>
    <dbReference type="NCBI Taxonomy" id="286115"/>
    <lineage>
        <taxon>Eukaryota</taxon>
        <taxon>Fungi</taxon>
        <taxon>Fungi incertae sedis</taxon>
        <taxon>Chytridiomycota</taxon>
        <taxon>Chytridiomycota incertae sedis</taxon>
        <taxon>Chytridiomycetes</taxon>
        <taxon>Synchytriales</taxon>
        <taxon>Synchytriaceae</taxon>
        <taxon>Synchytrium</taxon>
    </lineage>
</organism>
<feature type="compositionally biased region" description="Polar residues" evidence="14">
    <location>
        <begin position="20"/>
        <end position="40"/>
    </location>
</feature>
<evidence type="ECO:0000256" key="6">
    <source>
        <dbReference type="ARBA" id="ARBA00022741"/>
    </source>
</evidence>
<dbReference type="AlphaFoldDB" id="A0A507CXS0"/>
<evidence type="ECO:0000313" key="17">
    <source>
        <dbReference type="EMBL" id="TPX43966.1"/>
    </source>
</evidence>
<evidence type="ECO:0000313" key="18">
    <source>
        <dbReference type="Proteomes" id="UP000320475"/>
    </source>
</evidence>
<dbReference type="PRINTS" id="PR00418">
    <property type="entry name" value="TPI2FAMILY"/>
</dbReference>
<keyword evidence="11" id="KW-0238">DNA-binding</keyword>
<evidence type="ECO:0000259" key="15">
    <source>
        <dbReference type="PROSITE" id="PS50178"/>
    </source>
</evidence>
<protein>
    <recommendedName>
        <fullName evidence="4">DNA topoisomerase (ATP-hydrolyzing)</fullName>
        <ecNumber evidence="4">5.6.2.2</ecNumber>
    </recommendedName>
</protein>
<dbReference type="EMBL" id="QEAM01000203">
    <property type="protein sequence ID" value="TPX43966.1"/>
    <property type="molecule type" value="Genomic_DNA"/>
</dbReference>
<dbReference type="PANTHER" id="PTHR10169">
    <property type="entry name" value="DNA TOPOISOMERASE/GYRASE"/>
    <property type="match status" value="1"/>
</dbReference>
<feature type="compositionally biased region" description="Polar residues" evidence="14">
    <location>
        <begin position="1062"/>
        <end position="1072"/>
    </location>
</feature>
<dbReference type="VEuPathDB" id="FungiDB:SeMB42_g02751"/>
<dbReference type="GO" id="GO:0006265">
    <property type="term" value="P:DNA topological change"/>
    <property type="evidence" value="ECO:0007669"/>
    <property type="project" value="InterPro"/>
</dbReference>
<dbReference type="InterPro" id="IPR034157">
    <property type="entry name" value="TOPRIM_TopoII"/>
</dbReference>
<keyword evidence="8" id="KW-0862">Zinc</keyword>
<feature type="domain" description="FYVE-type" evidence="15">
    <location>
        <begin position="945"/>
        <end position="1009"/>
    </location>
</feature>
<dbReference type="OrthoDB" id="276498at2759"/>
<dbReference type="Gene3D" id="3.30.1490.30">
    <property type="match status" value="1"/>
</dbReference>
<dbReference type="InterPro" id="IPR001154">
    <property type="entry name" value="TopoII_euk"/>
</dbReference>
<evidence type="ECO:0000256" key="10">
    <source>
        <dbReference type="ARBA" id="ARBA00023029"/>
    </source>
</evidence>
<dbReference type="Pfam" id="PF01751">
    <property type="entry name" value="Toprim"/>
    <property type="match status" value="1"/>
</dbReference>
<comment type="catalytic activity">
    <reaction evidence="1">
        <text>ATP-dependent breakage, passage and rejoining of double-stranded DNA.</text>
        <dbReference type="EC" id="5.6.2.2"/>
    </reaction>
</comment>
<dbReference type="InterPro" id="IPR018522">
    <property type="entry name" value="TopoIIA_CS"/>
</dbReference>
<evidence type="ECO:0000256" key="5">
    <source>
        <dbReference type="ARBA" id="ARBA00022723"/>
    </source>
</evidence>
<dbReference type="VEuPathDB" id="FungiDB:SeMB42_g05685"/>
<keyword evidence="10" id="KW-0799">Topoisomerase</keyword>
<dbReference type="PANTHER" id="PTHR10169:SF38">
    <property type="entry name" value="DNA TOPOISOMERASE 2"/>
    <property type="match status" value="1"/>
</dbReference>
<comment type="similarity">
    <text evidence="3">Belongs to the type II topoisomerase family.</text>
</comment>
<dbReference type="Gene3D" id="3.30.40.10">
    <property type="entry name" value="Zinc/RING finger domain, C3HC4 (zinc finger)"/>
    <property type="match status" value="1"/>
</dbReference>
<keyword evidence="6" id="KW-0547">Nucleotide-binding</keyword>
<dbReference type="InterPro" id="IPR013759">
    <property type="entry name" value="Topo_IIA_B_C"/>
</dbReference>
<evidence type="ECO:0000256" key="7">
    <source>
        <dbReference type="ARBA" id="ARBA00022771"/>
    </source>
</evidence>
<evidence type="ECO:0000256" key="4">
    <source>
        <dbReference type="ARBA" id="ARBA00012895"/>
    </source>
</evidence>
<dbReference type="VEuPathDB" id="FungiDB:SeMB42_g07100"/>
<dbReference type="InterPro" id="IPR006171">
    <property type="entry name" value="TOPRIM_dom"/>
</dbReference>
<dbReference type="InterPro" id="IPR013083">
    <property type="entry name" value="Znf_RING/FYVE/PHD"/>
</dbReference>
<reference evidence="17 18" key="1">
    <citation type="journal article" date="2019" name="Sci. Rep.">
        <title>Comparative genomics of chytrid fungi reveal insights into the obligate biotrophic and pathogenic lifestyle of Synchytrium endobioticum.</title>
        <authorList>
            <person name="van de Vossenberg B.T.L.H."/>
            <person name="Warris S."/>
            <person name="Nguyen H.D.T."/>
            <person name="van Gent-Pelzer M.P.E."/>
            <person name="Joly D.L."/>
            <person name="van de Geest H.C."/>
            <person name="Bonants P.J.M."/>
            <person name="Smith D.S."/>
            <person name="Levesque C.A."/>
            <person name="van der Lee T.A.J."/>
        </authorList>
    </citation>
    <scope>NUCLEOTIDE SEQUENCE [LARGE SCALE GENOMIC DNA]</scope>
    <source>
        <strain evidence="17 18">LEV6574</strain>
    </source>
</reference>
<dbReference type="InterPro" id="IPR011011">
    <property type="entry name" value="Znf_FYVE_PHD"/>
</dbReference>
<name>A0A507CXS0_9FUNG</name>
<dbReference type="FunFam" id="3.30.1490.30:FF:000001">
    <property type="entry name" value="DNA topoisomerase 2"/>
    <property type="match status" value="1"/>
</dbReference>
<dbReference type="VEuPathDB" id="FungiDB:SeMB42_g06789"/>
<accession>A0A507CXS0</accession>
<feature type="region of interest" description="Disordered" evidence="14">
    <location>
        <begin position="901"/>
        <end position="926"/>
    </location>
</feature>
<dbReference type="VEuPathDB" id="FungiDB:SeMB42_g03787"/>
<dbReference type="GO" id="GO:0000712">
    <property type="term" value="P:resolution of meiotic recombination intermediates"/>
    <property type="evidence" value="ECO:0007669"/>
    <property type="project" value="TreeGrafter"/>
</dbReference>
<dbReference type="InterPro" id="IPR029060">
    <property type="entry name" value="PIN-like_dom_sf"/>
</dbReference>
<evidence type="ECO:0000256" key="14">
    <source>
        <dbReference type="SAM" id="MobiDB-lite"/>
    </source>
</evidence>
<dbReference type="SUPFAM" id="SSF57903">
    <property type="entry name" value="FYVE/PHD zinc finger"/>
    <property type="match status" value="1"/>
</dbReference>
<dbReference type="Pfam" id="PF16898">
    <property type="entry name" value="TOPRIM_C"/>
    <property type="match status" value="1"/>
</dbReference>
<dbReference type="PRINTS" id="PR01158">
    <property type="entry name" value="TOPISMRASEII"/>
</dbReference>
<feature type="compositionally biased region" description="Polar residues" evidence="14">
    <location>
        <begin position="901"/>
        <end position="911"/>
    </location>
</feature>
<feature type="compositionally biased region" description="Basic and acidic residues" evidence="14">
    <location>
        <begin position="7"/>
        <end position="19"/>
    </location>
</feature>
<feature type="compositionally biased region" description="Acidic residues" evidence="14">
    <location>
        <begin position="42"/>
        <end position="56"/>
    </location>
</feature>
<evidence type="ECO:0000256" key="11">
    <source>
        <dbReference type="ARBA" id="ARBA00023125"/>
    </source>
</evidence>
<dbReference type="PROSITE" id="PS50178">
    <property type="entry name" value="ZF_FYVE"/>
    <property type="match status" value="1"/>
</dbReference>
<dbReference type="Gene3D" id="3.40.50.1010">
    <property type="entry name" value="5'-nuclease"/>
    <property type="match status" value="1"/>
</dbReference>
<dbReference type="CDD" id="cd03365">
    <property type="entry name" value="TOPRIM_TopoIIA"/>
    <property type="match status" value="1"/>
</dbReference>
<evidence type="ECO:0000256" key="12">
    <source>
        <dbReference type="ARBA" id="ARBA00023235"/>
    </source>
</evidence>
<evidence type="ECO:0000256" key="3">
    <source>
        <dbReference type="ARBA" id="ARBA00011080"/>
    </source>
</evidence>
<keyword evidence="9" id="KW-0067">ATP-binding</keyword>
<keyword evidence="12" id="KW-0413">Isomerase</keyword>
<sequence>MRRKERSCKSNDKEGDHRGITQSPTYASLSSQNRTHNNVIDLTDDVAMDEEKMDEPDSLKSTANSTVRDRLPSVDEDVTARDVGAAVYNAIIKTGWKSIIRASPHQLPPYSFFASGFLVTLIFNPEKADRSNEEVLLSLPLLLDLSFNAARTSLPSSPMPISANISASSIKEPIPSVSIFPDGGTVLVIDGAPTSAKSETSMKRHREWGKVVDELDKVAASMKQAADDGKKRMPKYFYEKLDRLTRRSFLVNDDVKTSLAAALEAEFKVEKASGETDVYIGRVATVLDIVVSGDSDVFCYRNVKTMVRPTRHRGQYVLNVLHKSLALRKMRLNSDDLVVLAVVSGNDYTNGLVLPMLWIDITSKPPPPDRKVEDAINLPNIFQNKFLQSTHRDAWIIALDPGATCIVGAVAYDPNHPDQRRNLAVTTKCLAEPERRYRNWLEANKPEAICTAERECTKSDQVTWAVFLERFVISYDIARTYYSSTKYKRKRWDADKAKRGELDRVLESIVKMVGESMGHKLSGDKKVIVAMGMGDFSSAKSRHVMFTRISGIPKLDDANNAGTKNGRNCTLILTEGDSAKALAVSGLSVIGRDSYGVFPLRGKLLNVRDATHKQLMDNAEISSLKKILGLQHNKEYKTVDGLRYGHLMLMTDQDHDGSHIKGLLINFLDHHWPSLLKIPGFLLEFITPIVKVTKGPREIAFYTIPQYEQWKETNNKGKGWTIKYYKGLGTSTAADAKKYFLKMESHKKPFDAATDVDHNAIDLAFNKKKADDRKEWIGQFTPGTFLDNRVKSVKIEDFVNKELIIFISTYATRMAPWFDADSVPSLDHVRDKNDLHTHLPSGSARISHVITRLFPYRHRTMNELLDNLHQPKRPRNPSMGMTAADEAAAISRVATNHNRAASNTATDTTLVASPPPPPPTSQATTELGKPLIVTGPPTREHWLPDKEAQYCRWCGIKFTMFHRKHHCRRCGAVGCSACCSQYCRLDQTASFHPAGLQSRVCQNCYSDFTSRVVPVKPLVIESESTSDTTTQVRNAPGADSAQAVPILVQDDQANNNPPPQATVPSDWTWSTF</sequence>
<dbReference type="Gene3D" id="3.40.50.670">
    <property type="match status" value="1"/>
</dbReference>
<evidence type="ECO:0000256" key="2">
    <source>
        <dbReference type="ARBA" id="ARBA00001946"/>
    </source>
</evidence>
<feature type="region of interest" description="Disordered" evidence="14">
    <location>
        <begin position="1050"/>
        <end position="1072"/>
    </location>
</feature>
<evidence type="ECO:0000256" key="13">
    <source>
        <dbReference type="PROSITE-ProRule" id="PRU00091"/>
    </source>
</evidence>
<comment type="cofactor">
    <cofactor evidence="2">
        <name>Mg(2+)</name>
        <dbReference type="ChEBI" id="CHEBI:18420"/>
    </cofactor>
</comment>
<dbReference type="InterPro" id="IPR031660">
    <property type="entry name" value="TOPRIM_C"/>
</dbReference>
<evidence type="ECO:0000259" key="16">
    <source>
        <dbReference type="PROSITE" id="PS50880"/>
    </source>
</evidence>
<feature type="domain" description="Toprim" evidence="16">
    <location>
        <begin position="569"/>
        <end position="683"/>
    </location>
</feature>
<proteinExistence type="inferred from homology"/>
<dbReference type="SUPFAM" id="SSF88723">
    <property type="entry name" value="PIN domain-like"/>
    <property type="match status" value="1"/>
</dbReference>
<dbReference type="GO" id="GO:0003677">
    <property type="term" value="F:DNA binding"/>
    <property type="evidence" value="ECO:0007669"/>
    <property type="project" value="UniProtKB-KW"/>
</dbReference>
<dbReference type="PROSITE" id="PS00177">
    <property type="entry name" value="TOPOISOMERASE_II"/>
    <property type="match status" value="1"/>
</dbReference>
<evidence type="ECO:0000256" key="1">
    <source>
        <dbReference type="ARBA" id="ARBA00000185"/>
    </source>
</evidence>
<gene>
    <name evidence="17" type="ORF">SeLEV6574_g04781</name>
</gene>
<evidence type="ECO:0000256" key="8">
    <source>
        <dbReference type="ARBA" id="ARBA00022833"/>
    </source>
</evidence>
<dbReference type="SMART" id="SM00064">
    <property type="entry name" value="FYVE"/>
    <property type="match status" value="1"/>
</dbReference>
<keyword evidence="7 13" id="KW-0863">Zinc-finger</keyword>
<dbReference type="Pfam" id="PF01363">
    <property type="entry name" value="FYVE"/>
    <property type="match status" value="1"/>
</dbReference>
<dbReference type="InterPro" id="IPR001241">
    <property type="entry name" value="Topo_IIA"/>
</dbReference>
<dbReference type="GO" id="GO:0003918">
    <property type="term" value="F:DNA topoisomerase type II (double strand cut, ATP-hydrolyzing) activity"/>
    <property type="evidence" value="ECO:0007669"/>
    <property type="project" value="UniProtKB-EC"/>
</dbReference>
<dbReference type="FunFam" id="3.40.50.670:FF:000001">
    <property type="entry name" value="DNA topoisomerase 2"/>
    <property type="match status" value="2"/>
</dbReference>
<feature type="region of interest" description="Disordered" evidence="14">
    <location>
        <begin position="1"/>
        <end position="70"/>
    </location>
</feature>
<evidence type="ECO:0000256" key="9">
    <source>
        <dbReference type="ARBA" id="ARBA00022840"/>
    </source>
</evidence>
<dbReference type="GO" id="GO:0000819">
    <property type="term" value="P:sister chromatid segregation"/>
    <property type="evidence" value="ECO:0007669"/>
    <property type="project" value="TreeGrafter"/>
</dbReference>
<dbReference type="InterPro" id="IPR013760">
    <property type="entry name" value="Topo_IIA-like_dom_sf"/>
</dbReference>